<dbReference type="Proteomes" id="UP000887013">
    <property type="component" value="Unassembled WGS sequence"/>
</dbReference>
<evidence type="ECO:0000256" key="1">
    <source>
        <dbReference type="SAM" id="MobiDB-lite"/>
    </source>
</evidence>
<feature type="compositionally biased region" description="Basic and acidic residues" evidence="1">
    <location>
        <begin position="70"/>
        <end position="80"/>
    </location>
</feature>
<evidence type="ECO:0000313" key="3">
    <source>
        <dbReference type="Proteomes" id="UP000887013"/>
    </source>
</evidence>
<name>A0A8X6JU31_NEPPI</name>
<evidence type="ECO:0000313" key="2">
    <source>
        <dbReference type="EMBL" id="GFS59273.1"/>
    </source>
</evidence>
<proteinExistence type="predicted"/>
<dbReference type="EMBL" id="BMAW01047117">
    <property type="protein sequence ID" value="GFS59273.1"/>
    <property type="molecule type" value="Genomic_DNA"/>
</dbReference>
<dbReference type="AlphaFoldDB" id="A0A8X6JU31"/>
<reference evidence="2" key="1">
    <citation type="submission" date="2020-08" db="EMBL/GenBank/DDBJ databases">
        <title>Multicomponent nature underlies the extraordinary mechanical properties of spider dragline silk.</title>
        <authorList>
            <person name="Kono N."/>
            <person name="Nakamura H."/>
            <person name="Mori M."/>
            <person name="Yoshida Y."/>
            <person name="Ohtoshi R."/>
            <person name="Malay A.D."/>
            <person name="Moran D.A.P."/>
            <person name="Tomita M."/>
            <person name="Numata K."/>
            <person name="Arakawa K."/>
        </authorList>
    </citation>
    <scope>NUCLEOTIDE SEQUENCE</scope>
</reference>
<organism evidence="2 3">
    <name type="scientific">Nephila pilipes</name>
    <name type="common">Giant wood spider</name>
    <name type="synonym">Nephila maculata</name>
    <dbReference type="NCBI Taxonomy" id="299642"/>
    <lineage>
        <taxon>Eukaryota</taxon>
        <taxon>Metazoa</taxon>
        <taxon>Ecdysozoa</taxon>
        <taxon>Arthropoda</taxon>
        <taxon>Chelicerata</taxon>
        <taxon>Arachnida</taxon>
        <taxon>Araneae</taxon>
        <taxon>Araneomorphae</taxon>
        <taxon>Entelegynae</taxon>
        <taxon>Araneoidea</taxon>
        <taxon>Nephilidae</taxon>
        <taxon>Nephila</taxon>
    </lineage>
</organism>
<accession>A0A8X6JU31</accession>
<feature type="region of interest" description="Disordered" evidence="1">
    <location>
        <begin position="40"/>
        <end position="80"/>
    </location>
</feature>
<protein>
    <submittedName>
        <fullName evidence="2">Uncharacterized protein</fullName>
    </submittedName>
</protein>
<keyword evidence="3" id="KW-1185">Reference proteome</keyword>
<sequence length="80" mass="9423">MRVWGETLEARTDPRNLLNPWKIRNKNPWDALGKGEIRLEVHRGKRHGRGNVDRGGKTKKNRTTISQKRTQSDKINRKHE</sequence>
<comment type="caution">
    <text evidence="2">The sequence shown here is derived from an EMBL/GenBank/DDBJ whole genome shotgun (WGS) entry which is preliminary data.</text>
</comment>
<gene>
    <name evidence="2" type="ORF">NPIL_183451</name>
</gene>
<feature type="non-terminal residue" evidence="2">
    <location>
        <position position="80"/>
    </location>
</feature>